<evidence type="ECO:0000313" key="1">
    <source>
        <dbReference type="EMBL" id="MBX66141.1"/>
    </source>
</evidence>
<dbReference type="AlphaFoldDB" id="A0A2P2QGM7"/>
<accession>A0A2P2QGM7</accession>
<proteinExistence type="predicted"/>
<reference evidence="1" key="1">
    <citation type="submission" date="2018-02" db="EMBL/GenBank/DDBJ databases">
        <title>Rhizophora mucronata_Transcriptome.</title>
        <authorList>
            <person name="Meera S.P."/>
            <person name="Sreeshan A."/>
            <person name="Augustine A."/>
        </authorList>
    </citation>
    <scope>NUCLEOTIDE SEQUENCE</scope>
    <source>
        <tissue evidence="1">Leaf</tissue>
    </source>
</reference>
<organism evidence="1">
    <name type="scientific">Rhizophora mucronata</name>
    <name type="common">Asiatic mangrove</name>
    <dbReference type="NCBI Taxonomy" id="61149"/>
    <lineage>
        <taxon>Eukaryota</taxon>
        <taxon>Viridiplantae</taxon>
        <taxon>Streptophyta</taxon>
        <taxon>Embryophyta</taxon>
        <taxon>Tracheophyta</taxon>
        <taxon>Spermatophyta</taxon>
        <taxon>Magnoliopsida</taxon>
        <taxon>eudicotyledons</taxon>
        <taxon>Gunneridae</taxon>
        <taxon>Pentapetalae</taxon>
        <taxon>rosids</taxon>
        <taxon>fabids</taxon>
        <taxon>Malpighiales</taxon>
        <taxon>Rhizophoraceae</taxon>
        <taxon>Rhizophora</taxon>
    </lineage>
</organism>
<name>A0A2P2QGM7_RHIMU</name>
<sequence length="80" mass="9031">MPSEEHYSYPLLTPLPWFFSWEVAGFYSLSQKSYICGKGKCIKLSLFQIPLSLPAGCGYFSIPGHHVSPTSSFFHLLPFL</sequence>
<dbReference type="EMBL" id="GGEC01085657">
    <property type="protein sequence ID" value="MBX66141.1"/>
    <property type="molecule type" value="Transcribed_RNA"/>
</dbReference>
<protein>
    <submittedName>
        <fullName evidence="1">Uncharacterized protein</fullName>
    </submittedName>
</protein>